<organism evidence="1 2">
    <name type="scientific">Clostridium liquoris</name>
    <dbReference type="NCBI Taxonomy" id="1289519"/>
    <lineage>
        <taxon>Bacteria</taxon>
        <taxon>Bacillati</taxon>
        <taxon>Bacillota</taxon>
        <taxon>Clostridia</taxon>
        <taxon>Eubacteriales</taxon>
        <taxon>Clostridiaceae</taxon>
        <taxon>Clostridium</taxon>
    </lineage>
</organism>
<keyword evidence="2" id="KW-1185">Reference proteome</keyword>
<evidence type="ECO:0000313" key="2">
    <source>
        <dbReference type="Proteomes" id="UP000239706"/>
    </source>
</evidence>
<name>A0A2T0B018_9CLOT</name>
<gene>
    <name evidence="1" type="ORF">CLLI_27910</name>
</gene>
<dbReference type="Proteomes" id="UP000239706">
    <property type="component" value="Unassembled WGS sequence"/>
</dbReference>
<dbReference type="EMBL" id="PVXO01000073">
    <property type="protein sequence ID" value="PRR76857.1"/>
    <property type="molecule type" value="Genomic_DNA"/>
</dbReference>
<accession>A0A2T0B018</accession>
<reference evidence="1 2" key="1">
    <citation type="submission" date="2018-03" db="EMBL/GenBank/DDBJ databases">
        <title>Genome sequence of Clostridium liquoris DSM 100320.</title>
        <authorList>
            <person name="Poehlein A."/>
            <person name="Daniel R."/>
        </authorList>
    </citation>
    <scope>NUCLEOTIDE SEQUENCE [LARGE SCALE GENOMIC DNA]</scope>
    <source>
        <strain evidence="1 2">DSM 100320</strain>
    </source>
</reference>
<protein>
    <submittedName>
        <fullName evidence="1">Uncharacterized protein</fullName>
    </submittedName>
</protein>
<proteinExistence type="predicted"/>
<dbReference type="RefSeq" id="WP_106064798.1">
    <property type="nucleotide sequence ID" value="NZ_PVXO01000073.1"/>
</dbReference>
<sequence>MKNIVVFDGNRKFKAYLKSQLDLLRISWDIKDNPNKLYGTYDYVVINNGGIIDKYKEGFSSKYILLNMDLLENSRINLSGNIITYGLGNRNTVTVSSMEKDNGSFVYCIQRALSSNIDSIVQPEEIPIDRTFKDDYELYSFMATITIALIEGMDSYDIRKYFN</sequence>
<dbReference type="OrthoDB" id="1706403at2"/>
<comment type="caution">
    <text evidence="1">The sequence shown here is derived from an EMBL/GenBank/DDBJ whole genome shotgun (WGS) entry which is preliminary data.</text>
</comment>
<dbReference type="AlphaFoldDB" id="A0A2T0B018"/>
<evidence type="ECO:0000313" key="1">
    <source>
        <dbReference type="EMBL" id="PRR76857.1"/>
    </source>
</evidence>